<reference evidence="7" key="1">
    <citation type="submission" date="2022-01" db="EMBL/GenBank/DDBJ databases">
        <authorList>
            <person name="Braso-Vives M."/>
        </authorList>
    </citation>
    <scope>NUCLEOTIDE SEQUENCE</scope>
</reference>
<dbReference type="Gene3D" id="6.10.140.1610">
    <property type="match status" value="1"/>
</dbReference>
<protein>
    <submittedName>
        <fullName evidence="7">Hypp7999 protein</fullName>
    </submittedName>
</protein>
<evidence type="ECO:0000256" key="1">
    <source>
        <dbReference type="ARBA" id="ARBA00004123"/>
    </source>
</evidence>
<evidence type="ECO:0000256" key="3">
    <source>
        <dbReference type="ARBA" id="ARBA00009488"/>
    </source>
</evidence>
<dbReference type="GO" id="GO:0046890">
    <property type="term" value="P:regulation of lipid biosynthetic process"/>
    <property type="evidence" value="ECO:0007669"/>
    <property type="project" value="TreeGrafter"/>
</dbReference>
<feature type="compositionally biased region" description="Polar residues" evidence="6">
    <location>
        <begin position="1"/>
        <end position="10"/>
    </location>
</feature>
<keyword evidence="8" id="KW-1185">Reference proteome</keyword>
<organism evidence="7 8">
    <name type="scientific">Branchiostoma lanceolatum</name>
    <name type="common">Common lancelet</name>
    <name type="synonym">Amphioxus lanceolatum</name>
    <dbReference type="NCBI Taxonomy" id="7740"/>
    <lineage>
        <taxon>Eukaryota</taxon>
        <taxon>Metazoa</taxon>
        <taxon>Chordata</taxon>
        <taxon>Cephalochordata</taxon>
        <taxon>Leptocardii</taxon>
        <taxon>Amphioxiformes</taxon>
        <taxon>Branchiostomatidae</taxon>
        <taxon>Branchiostoma</taxon>
    </lineage>
</organism>
<dbReference type="Pfam" id="PF07084">
    <property type="entry name" value="Spot_14"/>
    <property type="match status" value="1"/>
</dbReference>
<name>A0A8J9Z637_BRALA</name>
<proteinExistence type="inferred from homology"/>
<accession>A0A8J9Z637</accession>
<feature type="compositionally biased region" description="Acidic residues" evidence="6">
    <location>
        <begin position="68"/>
        <end position="83"/>
    </location>
</feature>
<feature type="compositionally biased region" description="Low complexity" evidence="6">
    <location>
        <begin position="232"/>
        <end position="250"/>
    </location>
</feature>
<dbReference type="PANTHER" id="PTHR14315:SF17">
    <property type="entry name" value="MIP21584P"/>
    <property type="match status" value="1"/>
</dbReference>
<comment type="subcellular location">
    <subcellularLocation>
        <location evidence="2">Cytoplasm</location>
    </subcellularLocation>
    <subcellularLocation>
        <location evidence="1">Nucleus</location>
    </subcellularLocation>
</comment>
<evidence type="ECO:0000256" key="6">
    <source>
        <dbReference type="SAM" id="MobiDB-lite"/>
    </source>
</evidence>
<dbReference type="GO" id="GO:0005634">
    <property type="term" value="C:nucleus"/>
    <property type="evidence" value="ECO:0007669"/>
    <property type="project" value="UniProtKB-SubCell"/>
</dbReference>
<evidence type="ECO:0000256" key="2">
    <source>
        <dbReference type="ARBA" id="ARBA00004496"/>
    </source>
</evidence>
<dbReference type="Proteomes" id="UP000838412">
    <property type="component" value="Chromosome 16"/>
</dbReference>
<keyword evidence="4" id="KW-0963">Cytoplasm</keyword>
<evidence type="ECO:0000256" key="5">
    <source>
        <dbReference type="ARBA" id="ARBA00023242"/>
    </source>
</evidence>
<dbReference type="OrthoDB" id="10035795at2759"/>
<feature type="compositionally biased region" description="Polar residues" evidence="6">
    <location>
        <begin position="262"/>
        <end position="283"/>
    </location>
</feature>
<dbReference type="InterPro" id="IPR053719">
    <property type="entry name" value="Lipogen_MT_Stabilize_sf"/>
</dbReference>
<comment type="similarity">
    <text evidence="3">Belongs to the SPOT14 family.</text>
</comment>
<gene>
    <name evidence="7" type="primary">Hypp7999</name>
    <name evidence="7" type="ORF">BLAG_LOCUS9319</name>
</gene>
<evidence type="ECO:0000256" key="4">
    <source>
        <dbReference type="ARBA" id="ARBA00022490"/>
    </source>
</evidence>
<evidence type="ECO:0000313" key="7">
    <source>
        <dbReference type="EMBL" id="CAH1247736.1"/>
    </source>
</evidence>
<evidence type="ECO:0000313" key="8">
    <source>
        <dbReference type="Proteomes" id="UP000838412"/>
    </source>
</evidence>
<feature type="region of interest" description="Disordered" evidence="6">
    <location>
        <begin position="218"/>
        <end position="297"/>
    </location>
</feature>
<sequence>MEPQGTSTAAATVHVQSVGGPPPVVARRKGSSDPPPSPIRKRIKAGEDRLRSLEESGFLSDPSPFLDTEMESEEMPMAEEEAPPSDTPMKDMSSLHDAIDGGSPADVAQAVFAVPAVKQELLRMFLEEVGNESSLLCSEGILSAIKLLTGGQNLRERLHECAPILLNVLDTVSDTMTAFTKAQPTKAGKRALEDLKRQLTKMGKVHVGTKIVESAKETFEGVSSGSEKESRSGSVSDDNASEAESSSSSPEPERRHIRSPLTRMQSEPVSLMMQSTPTNAGNTSEKKRTHTRTPSAPIQIPTVSVAMPAEDVDMSSSPSDGFRERSLSLPSNSKLFQRGYKQGLFEEHHSKSIKTSVEVFVRAVNDMEGAVLFPTRLRYISEDLDLSESLPTMLRECDLYELFESLKKLRTELDEGRLTIAQYDGSSEQLKSVVDLIHRQVLSLSTILEQLAETARLVTRQYEEHL</sequence>
<keyword evidence="5" id="KW-0539">Nucleus</keyword>
<dbReference type="GO" id="GO:0005829">
    <property type="term" value="C:cytosol"/>
    <property type="evidence" value="ECO:0007669"/>
    <property type="project" value="TreeGrafter"/>
</dbReference>
<dbReference type="AlphaFoldDB" id="A0A8J9Z637"/>
<dbReference type="InterPro" id="IPR009786">
    <property type="entry name" value="Spot_14"/>
</dbReference>
<dbReference type="PANTHER" id="PTHR14315">
    <property type="entry name" value="SPOT14 FAMILY MEMBER"/>
    <property type="match status" value="1"/>
</dbReference>
<feature type="compositionally biased region" description="Basic and acidic residues" evidence="6">
    <location>
        <begin position="44"/>
        <end position="54"/>
    </location>
</feature>
<feature type="region of interest" description="Disordered" evidence="6">
    <location>
        <begin position="1"/>
        <end position="92"/>
    </location>
</feature>
<dbReference type="EMBL" id="OV696701">
    <property type="protein sequence ID" value="CAH1247736.1"/>
    <property type="molecule type" value="Genomic_DNA"/>
</dbReference>